<dbReference type="AlphaFoldDB" id="A0A2P4UJB9"/>
<accession>A0A2P4UJB9</accession>
<feature type="signal peptide" evidence="1">
    <location>
        <begin position="1"/>
        <end position="27"/>
    </location>
</feature>
<evidence type="ECO:0008006" key="4">
    <source>
        <dbReference type="Google" id="ProtNLM"/>
    </source>
</evidence>
<proteinExistence type="predicted"/>
<protein>
    <recommendedName>
        <fullName evidence="4">Secreted protein</fullName>
    </recommendedName>
</protein>
<keyword evidence="1" id="KW-0732">Signal</keyword>
<comment type="caution">
    <text evidence="2">The sequence shown here is derived from an EMBL/GenBank/DDBJ whole genome shotgun (WGS) entry which is preliminary data.</text>
</comment>
<dbReference type="RefSeq" id="WP_103564202.1">
    <property type="nucleotide sequence ID" value="NZ_MTBP01000002.1"/>
</dbReference>
<sequence precursor="true">MPSGTTTRSRAAAVVLLAGALTGPVLGAPSAAADSRAAREVRLYQGTAQEIATLKVAICATKNTGDATSFTVTAQALENGEQPSKTNCLIVPVPALGGTARQATGTGARARPAGTDYGEQIIAEVAVPTTGIKGYVCTLPTSQLGNVLAGTDDDDEGDHKGCNLWNATSILK</sequence>
<feature type="chain" id="PRO_5015165209" description="Secreted protein" evidence="1">
    <location>
        <begin position="28"/>
        <end position="172"/>
    </location>
</feature>
<keyword evidence="3" id="KW-1185">Reference proteome</keyword>
<gene>
    <name evidence="2" type="ORF">BTM25_38080</name>
</gene>
<reference evidence="2 3" key="1">
    <citation type="journal article" date="2017" name="Chemistry">
        <title>Isolation, Biosynthesis and Chemical Modifications of Rubterolones A-F: Rare Tropolone Alkaloids from Actinomadura sp. 5-2.</title>
        <authorList>
            <person name="Guo H."/>
            <person name="Benndorf R."/>
            <person name="Leichnitz D."/>
            <person name="Klassen J.L."/>
            <person name="Vollmers J."/>
            <person name="Gorls H."/>
            <person name="Steinacker M."/>
            <person name="Weigel C."/>
            <person name="Dahse H.M."/>
            <person name="Kaster A.K."/>
            <person name="de Beer Z.W."/>
            <person name="Poulsen M."/>
            <person name="Beemelmanns C."/>
        </authorList>
    </citation>
    <scope>NUCLEOTIDE SEQUENCE [LARGE SCALE GENOMIC DNA]</scope>
    <source>
        <strain evidence="2 3">5-2</strain>
    </source>
</reference>
<evidence type="ECO:0000256" key="1">
    <source>
        <dbReference type="SAM" id="SignalP"/>
    </source>
</evidence>
<evidence type="ECO:0000313" key="2">
    <source>
        <dbReference type="EMBL" id="POM25165.1"/>
    </source>
</evidence>
<organism evidence="2 3">
    <name type="scientific">Actinomadura rubteroloni</name>
    <dbReference type="NCBI Taxonomy" id="1926885"/>
    <lineage>
        <taxon>Bacteria</taxon>
        <taxon>Bacillati</taxon>
        <taxon>Actinomycetota</taxon>
        <taxon>Actinomycetes</taxon>
        <taxon>Streptosporangiales</taxon>
        <taxon>Thermomonosporaceae</taxon>
        <taxon>Actinomadura</taxon>
    </lineage>
</organism>
<evidence type="ECO:0000313" key="3">
    <source>
        <dbReference type="Proteomes" id="UP000242367"/>
    </source>
</evidence>
<dbReference type="EMBL" id="MTBP01000002">
    <property type="protein sequence ID" value="POM25165.1"/>
    <property type="molecule type" value="Genomic_DNA"/>
</dbReference>
<dbReference type="Proteomes" id="UP000242367">
    <property type="component" value="Unassembled WGS sequence"/>
</dbReference>
<name>A0A2P4UJB9_9ACTN</name>